<keyword evidence="4" id="KW-0732">Signal</keyword>
<dbReference type="AlphaFoldDB" id="A0A7J6MN51"/>
<reference evidence="5 6" key="1">
    <citation type="submission" date="2020-04" db="EMBL/GenBank/DDBJ databases">
        <title>Perkinsus chesapeaki whole genome sequence.</title>
        <authorList>
            <person name="Bogema D.R."/>
        </authorList>
    </citation>
    <scope>NUCLEOTIDE SEQUENCE [LARGE SCALE GENOMIC DNA]</scope>
    <source>
        <strain evidence="5">ATCC PRA-425</strain>
    </source>
</reference>
<name>A0A7J6MN51_PERCH</name>
<feature type="compositionally biased region" description="Basic and acidic residues" evidence="2">
    <location>
        <begin position="551"/>
        <end position="562"/>
    </location>
</feature>
<proteinExistence type="predicted"/>
<feature type="compositionally biased region" description="Basic and acidic residues" evidence="2">
    <location>
        <begin position="856"/>
        <end position="875"/>
    </location>
</feature>
<feature type="transmembrane region" description="Helical" evidence="3">
    <location>
        <begin position="103"/>
        <end position="125"/>
    </location>
</feature>
<feature type="region of interest" description="Disordered" evidence="2">
    <location>
        <begin position="1046"/>
        <end position="1080"/>
    </location>
</feature>
<feature type="region of interest" description="Disordered" evidence="2">
    <location>
        <begin position="222"/>
        <end position="247"/>
    </location>
</feature>
<evidence type="ECO:0000256" key="4">
    <source>
        <dbReference type="SAM" id="SignalP"/>
    </source>
</evidence>
<dbReference type="Proteomes" id="UP000591131">
    <property type="component" value="Unassembled WGS sequence"/>
</dbReference>
<feature type="region of interest" description="Disordered" evidence="2">
    <location>
        <begin position="530"/>
        <end position="573"/>
    </location>
</feature>
<evidence type="ECO:0000256" key="2">
    <source>
        <dbReference type="SAM" id="MobiDB-lite"/>
    </source>
</evidence>
<dbReference type="EMBL" id="JAAPAO010000093">
    <property type="protein sequence ID" value="KAF4673002.1"/>
    <property type="molecule type" value="Genomic_DNA"/>
</dbReference>
<evidence type="ECO:0000313" key="6">
    <source>
        <dbReference type="Proteomes" id="UP000591131"/>
    </source>
</evidence>
<gene>
    <name evidence="5" type="ORF">FOL47_011101</name>
</gene>
<feature type="signal peptide" evidence="4">
    <location>
        <begin position="1"/>
        <end position="17"/>
    </location>
</feature>
<evidence type="ECO:0000256" key="3">
    <source>
        <dbReference type="SAM" id="Phobius"/>
    </source>
</evidence>
<feature type="region of interest" description="Disordered" evidence="2">
    <location>
        <begin position="680"/>
        <end position="718"/>
    </location>
</feature>
<feature type="coiled-coil region" evidence="1">
    <location>
        <begin position="477"/>
        <end position="504"/>
    </location>
</feature>
<keyword evidence="3" id="KW-1133">Transmembrane helix</keyword>
<evidence type="ECO:0000256" key="1">
    <source>
        <dbReference type="SAM" id="Coils"/>
    </source>
</evidence>
<feature type="region of interest" description="Disordered" evidence="2">
    <location>
        <begin position="842"/>
        <end position="889"/>
    </location>
</feature>
<feature type="region of interest" description="Disordered" evidence="2">
    <location>
        <begin position="165"/>
        <end position="189"/>
    </location>
</feature>
<feature type="compositionally biased region" description="Polar residues" evidence="2">
    <location>
        <begin position="1049"/>
        <end position="1070"/>
    </location>
</feature>
<sequence>MAPLVLFILASALVVHGIAVRGNPAALRIGDGDFAAREARANVLRAQTEEAMKNYVQGVDGLLKQYGGGLPPVPGSNILAPVPVAASMPARQPAAVDGSPMQLILLSWALCALLLGVIAVGALWYTKEQNKGRVKPQKRSSRTALRKRLTMRDKVRAYYESKESFCGSTDSSGASTSSSCEARDELETPTNRLQLPVTVVSPEDAIEAIDRRIQAAFTPYRNKTTVGPSSAGSTISGSSASGVASTATSGKTLHPVLQRRAQAEAATAAAKLAEQGSNETALSASSGAHPPPPPAAVSGGSGGEPLSRGASVWSCMLVMPLLHGDSSMRAAFTGAGSCGTEDDSSILFPESLFPEVRTSRPEPLPYPYGPACCDNHSLAAAALLRRSRENVLSELQDKIARVRKYPGLNGKVWVDWLLDISVMAEASLRALRKLSEVVVERAGRDATLVNEVTRGRSHCEEQMLTLLQKAIHMQDWAEASVRKIDELTEKNARLVEANSGLEDRCRKLGISLAAALKRGEVLRKRELSVTAFPPSPSPPLPRKGRLPGKVGEVERKSDDKPANSHLDPSVVHAGGSQYSVPVGDLGQSSSQVSEAIAKKVEDNVFMAAAVAPQPKATLEGEIVVAPRMVKVGQIRTENIAKPKILPHAVAKQSTKATRGTPVLIASAHRPKDLSVVTLGRADEENGGQKRVADREEHTGEEAFPKPSSGKGIERTGSSSVVLASEGCAEMNGQSDGGRAVIEEDRFSRERVFGQSDRSNTLQDGLIAAGNVNVAGGYGGGTVPPGRDGMIVRIVATAVESKRDVLKGNQAEETHQEDALNRSATVFGSAQRRGGCLRDTCSGGEKTANGGGACNEQPHRKDKKEIDSQDKPRIMDEGEDVETVEAETRPMEDRSGFLDAWGDVANEEEAVVAWTKRQEPDADPGGNSSVSPTEIGEAVERRMPADEGAAYRSEQARCLTGERRQSGLKRCSVQGVREADGPQMTDEMKARFEKIAKWSRLVEQIPDADLQAHFKEIMADMQRGMQVQVEHVCRFCRRRTSAAAPVVEVRSSTAPSGEARSSQVASRSSCPEASLVKRRPNGGRLGQLDIVSTSNPRVVVHECKVKVDGITKYLENHEFTFDRAYSERCGTGELYRTCIEVPAEEVLQEGGREEWDVASRFAAANRFSVLAYGQAYF</sequence>
<evidence type="ECO:0000313" key="5">
    <source>
        <dbReference type="EMBL" id="KAF4673002.1"/>
    </source>
</evidence>
<dbReference type="OrthoDB" id="3176171at2759"/>
<feature type="chain" id="PRO_5029475978" evidence="4">
    <location>
        <begin position="18"/>
        <end position="1176"/>
    </location>
</feature>
<keyword evidence="3" id="KW-0472">Membrane</keyword>
<organism evidence="5 6">
    <name type="scientific">Perkinsus chesapeaki</name>
    <name type="common">Clam parasite</name>
    <name type="synonym">Perkinsus andrewsi</name>
    <dbReference type="NCBI Taxonomy" id="330153"/>
    <lineage>
        <taxon>Eukaryota</taxon>
        <taxon>Sar</taxon>
        <taxon>Alveolata</taxon>
        <taxon>Perkinsozoa</taxon>
        <taxon>Perkinsea</taxon>
        <taxon>Perkinsida</taxon>
        <taxon>Perkinsidae</taxon>
        <taxon>Perkinsus</taxon>
    </lineage>
</organism>
<keyword evidence="3" id="KW-0812">Transmembrane</keyword>
<keyword evidence="6" id="KW-1185">Reference proteome</keyword>
<keyword evidence="1" id="KW-0175">Coiled coil</keyword>
<feature type="compositionally biased region" description="Low complexity" evidence="2">
    <location>
        <begin position="260"/>
        <end position="274"/>
    </location>
</feature>
<accession>A0A7J6MN51</accession>
<protein>
    <submittedName>
        <fullName evidence="5">Uncharacterized protein</fullName>
    </submittedName>
</protein>
<comment type="caution">
    <text evidence="5">The sequence shown here is derived from an EMBL/GenBank/DDBJ whole genome shotgun (WGS) entry which is preliminary data.</text>
</comment>
<feature type="compositionally biased region" description="Basic and acidic residues" evidence="2">
    <location>
        <begin position="680"/>
        <end position="703"/>
    </location>
</feature>
<feature type="region of interest" description="Disordered" evidence="2">
    <location>
        <begin position="260"/>
        <end position="303"/>
    </location>
</feature>
<feature type="compositionally biased region" description="Low complexity" evidence="2">
    <location>
        <begin position="167"/>
        <end position="179"/>
    </location>
</feature>
<feature type="compositionally biased region" description="Low complexity" evidence="2">
    <location>
        <begin position="229"/>
        <end position="247"/>
    </location>
</feature>